<dbReference type="GO" id="GO:0071555">
    <property type="term" value="P:cell wall organization"/>
    <property type="evidence" value="ECO:0007669"/>
    <property type="project" value="UniProtKB-KW"/>
</dbReference>
<keyword evidence="3" id="KW-0645">Protease</keyword>
<reference evidence="12 13" key="1">
    <citation type="submission" date="2016-10" db="EMBL/GenBank/DDBJ databases">
        <authorList>
            <person name="de Groot N.N."/>
        </authorList>
    </citation>
    <scope>NUCLEOTIDE SEQUENCE [LARGE SCALE GENOMIC DNA]</scope>
    <source>
        <strain evidence="12 13">DSM 19547</strain>
    </source>
</reference>
<dbReference type="Proteomes" id="UP000199356">
    <property type="component" value="Unassembled WGS sequence"/>
</dbReference>
<dbReference type="STRING" id="441119.SAMN04488047_13713"/>
<accession>A0A1I5VX87</accession>
<evidence type="ECO:0000313" key="13">
    <source>
        <dbReference type="Proteomes" id="UP000199356"/>
    </source>
</evidence>
<evidence type="ECO:0000256" key="6">
    <source>
        <dbReference type="ARBA" id="ARBA00022801"/>
    </source>
</evidence>
<evidence type="ECO:0000256" key="5">
    <source>
        <dbReference type="ARBA" id="ARBA00022729"/>
    </source>
</evidence>
<evidence type="ECO:0000313" key="12">
    <source>
        <dbReference type="EMBL" id="SFQ12099.1"/>
    </source>
</evidence>
<keyword evidence="9" id="KW-0961">Cell wall biogenesis/degradation</keyword>
<proteinExistence type="inferred from homology"/>
<keyword evidence="7" id="KW-0862">Zinc</keyword>
<dbReference type="Pfam" id="PF05951">
    <property type="entry name" value="Peptidase_M15_2"/>
    <property type="match status" value="1"/>
</dbReference>
<evidence type="ECO:0000256" key="9">
    <source>
        <dbReference type="ARBA" id="ARBA00023316"/>
    </source>
</evidence>
<evidence type="ECO:0000256" key="11">
    <source>
        <dbReference type="ARBA" id="ARBA00093666"/>
    </source>
</evidence>
<dbReference type="SUPFAM" id="SSF55166">
    <property type="entry name" value="Hedgehog/DD-peptidase"/>
    <property type="match status" value="1"/>
</dbReference>
<dbReference type="PROSITE" id="PS51257">
    <property type="entry name" value="PROKAR_LIPOPROTEIN"/>
    <property type="match status" value="1"/>
</dbReference>
<keyword evidence="5" id="KW-0732">Signal</keyword>
<evidence type="ECO:0000256" key="2">
    <source>
        <dbReference type="ARBA" id="ARBA00004776"/>
    </source>
</evidence>
<dbReference type="PANTHER" id="PTHR37425">
    <property type="match status" value="1"/>
</dbReference>
<gene>
    <name evidence="12" type="ORF">SAMN04488047_13713</name>
</gene>
<evidence type="ECO:0000256" key="8">
    <source>
        <dbReference type="ARBA" id="ARBA00023049"/>
    </source>
</evidence>
<name>A0A1I5VX87_9RHOB</name>
<evidence type="ECO:0000256" key="10">
    <source>
        <dbReference type="ARBA" id="ARBA00093448"/>
    </source>
</evidence>
<evidence type="ECO:0000256" key="3">
    <source>
        <dbReference type="ARBA" id="ARBA00022670"/>
    </source>
</evidence>
<dbReference type="GO" id="GO:0046872">
    <property type="term" value="F:metal ion binding"/>
    <property type="evidence" value="ECO:0007669"/>
    <property type="project" value="UniProtKB-KW"/>
</dbReference>
<sequence>MNTAKPSAGRFHRRGFLCALGATASVPLLSGCAGRGYEELPSPRRPGTRLDIVFPRGDSYLDITNAHTGERVALRFMDRGRTDRRALRRLDWLFRDWRDGETPDIDERLYWSLAALSDAARRQGHSGQITLLSGFRTSRTTRLLQSRGSGASSNSYHMRRRAADIQFDGIPTDQVSDMAEWLQVGGVGRYYGSEFTHIDTGPIRTWRG</sequence>
<comment type="similarity">
    <text evidence="10">Belongs to the peptidase M15 family.</text>
</comment>
<dbReference type="AlphaFoldDB" id="A0A1I5VX87"/>
<organism evidence="12 13">
    <name type="scientific">Tranquillimonas alkanivorans</name>
    <dbReference type="NCBI Taxonomy" id="441119"/>
    <lineage>
        <taxon>Bacteria</taxon>
        <taxon>Pseudomonadati</taxon>
        <taxon>Pseudomonadota</taxon>
        <taxon>Alphaproteobacteria</taxon>
        <taxon>Rhodobacterales</taxon>
        <taxon>Roseobacteraceae</taxon>
        <taxon>Tranquillimonas</taxon>
    </lineage>
</organism>
<dbReference type="EMBL" id="FOXA01000037">
    <property type="protein sequence ID" value="SFQ12099.1"/>
    <property type="molecule type" value="Genomic_DNA"/>
</dbReference>
<dbReference type="GO" id="GO:0006508">
    <property type="term" value="P:proteolysis"/>
    <property type="evidence" value="ECO:0007669"/>
    <property type="project" value="UniProtKB-KW"/>
</dbReference>
<comment type="cofactor">
    <cofactor evidence="1">
        <name>Zn(2+)</name>
        <dbReference type="ChEBI" id="CHEBI:29105"/>
    </cofactor>
</comment>
<dbReference type="InterPro" id="IPR009045">
    <property type="entry name" value="Zn_M74/Hedgehog-like"/>
</dbReference>
<evidence type="ECO:0000256" key="4">
    <source>
        <dbReference type="ARBA" id="ARBA00022723"/>
    </source>
</evidence>
<dbReference type="RefSeq" id="WP_177215292.1">
    <property type="nucleotide sequence ID" value="NZ_FOXA01000037.1"/>
</dbReference>
<keyword evidence="6" id="KW-0378">Hydrolase</keyword>
<comment type="pathway">
    <text evidence="2">Cell wall biogenesis; cell wall polysaccharide biosynthesis.</text>
</comment>
<dbReference type="InterPro" id="IPR010275">
    <property type="entry name" value="MepK"/>
</dbReference>
<dbReference type="PANTHER" id="PTHR37425:SF1">
    <property type="entry name" value="OUTER MEMBRANE PROTEIN"/>
    <property type="match status" value="1"/>
</dbReference>
<dbReference type="Gene3D" id="3.30.1380.10">
    <property type="match status" value="1"/>
</dbReference>
<keyword evidence="4" id="KW-0479">Metal-binding</keyword>
<dbReference type="GO" id="GO:0008237">
    <property type="term" value="F:metallopeptidase activity"/>
    <property type="evidence" value="ECO:0007669"/>
    <property type="project" value="UniProtKB-KW"/>
</dbReference>
<keyword evidence="13" id="KW-1185">Reference proteome</keyword>
<evidence type="ECO:0000256" key="1">
    <source>
        <dbReference type="ARBA" id="ARBA00001947"/>
    </source>
</evidence>
<protein>
    <recommendedName>
        <fullName evidence="11">Murein endopeptidase K</fullName>
    </recommendedName>
</protein>
<keyword evidence="8" id="KW-0482">Metalloprotease</keyword>
<evidence type="ECO:0000256" key="7">
    <source>
        <dbReference type="ARBA" id="ARBA00022833"/>
    </source>
</evidence>